<dbReference type="EC" id="2.7.11.1" evidence="5"/>
<organism evidence="5 6">
    <name type="scientific">Blattamonas nauphoetae</name>
    <dbReference type="NCBI Taxonomy" id="2049346"/>
    <lineage>
        <taxon>Eukaryota</taxon>
        <taxon>Metamonada</taxon>
        <taxon>Preaxostyla</taxon>
        <taxon>Oxymonadida</taxon>
        <taxon>Blattamonas</taxon>
    </lineage>
</organism>
<proteinExistence type="inferred from homology"/>
<dbReference type="EMBL" id="JARBJD010000155">
    <property type="protein sequence ID" value="KAK2949502.1"/>
    <property type="molecule type" value="Genomic_DNA"/>
</dbReference>
<dbReference type="SUPFAM" id="SSF56112">
    <property type="entry name" value="Protein kinase-like (PK-like)"/>
    <property type="match status" value="1"/>
</dbReference>
<dbReference type="GO" id="GO:0004674">
    <property type="term" value="F:protein serine/threonine kinase activity"/>
    <property type="evidence" value="ECO:0007669"/>
    <property type="project" value="UniProtKB-KW"/>
</dbReference>
<evidence type="ECO:0000256" key="2">
    <source>
        <dbReference type="PROSITE-ProRule" id="PRU10141"/>
    </source>
</evidence>
<evidence type="ECO:0000313" key="6">
    <source>
        <dbReference type="Proteomes" id="UP001281761"/>
    </source>
</evidence>
<keyword evidence="5" id="KW-0418">Kinase</keyword>
<evidence type="ECO:0000256" key="3">
    <source>
        <dbReference type="SAM" id="MobiDB-lite"/>
    </source>
</evidence>
<dbReference type="PROSITE" id="PS00107">
    <property type="entry name" value="PROTEIN_KINASE_ATP"/>
    <property type="match status" value="1"/>
</dbReference>
<feature type="binding site" evidence="2">
    <location>
        <position position="45"/>
    </location>
    <ligand>
        <name>ATP</name>
        <dbReference type="ChEBI" id="CHEBI:30616"/>
    </ligand>
</feature>
<protein>
    <submittedName>
        <fullName evidence="5">Serine/threonine protein kinase</fullName>
        <ecNumber evidence="5">2.7.11.1</ecNumber>
    </submittedName>
</protein>
<dbReference type="InterPro" id="IPR047173">
    <property type="entry name" value="STRAD_A/B-like"/>
</dbReference>
<dbReference type="SMART" id="SM00220">
    <property type="entry name" value="S_TKc"/>
    <property type="match status" value="1"/>
</dbReference>
<dbReference type="PANTHER" id="PTHR48014:SF21">
    <property type="entry name" value="SERINE_THREONINE-PROTEIN KINASE FRAY2"/>
    <property type="match status" value="1"/>
</dbReference>
<gene>
    <name evidence="5" type="ORF">BLNAU_15590</name>
</gene>
<dbReference type="PROSITE" id="PS50011">
    <property type="entry name" value="PROTEIN_KINASE_DOM"/>
    <property type="match status" value="1"/>
</dbReference>
<accession>A0ABQ9XDW6</accession>
<dbReference type="Gene3D" id="3.30.200.20">
    <property type="entry name" value="Phosphorylase Kinase, domain 1"/>
    <property type="match status" value="1"/>
</dbReference>
<feature type="compositionally biased region" description="Basic and acidic residues" evidence="3">
    <location>
        <begin position="501"/>
        <end position="516"/>
    </location>
</feature>
<dbReference type="InterPro" id="IPR017441">
    <property type="entry name" value="Protein_kinase_ATP_BS"/>
</dbReference>
<feature type="region of interest" description="Disordered" evidence="3">
    <location>
        <begin position="553"/>
        <end position="613"/>
    </location>
</feature>
<feature type="region of interest" description="Disordered" evidence="3">
    <location>
        <begin position="446"/>
        <end position="523"/>
    </location>
</feature>
<comment type="similarity">
    <text evidence="1">Belongs to the protein kinase superfamily. STE Ser/Thr protein kinase family. STE20 subfamily.</text>
</comment>
<dbReference type="InterPro" id="IPR011009">
    <property type="entry name" value="Kinase-like_dom_sf"/>
</dbReference>
<feature type="domain" description="Protein kinase" evidence="4">
    <location>
        <begin position="16"/>
        <end position="277"/>
    </location>
</feature>
<dbReference type="Proteomes" id="UP001281761">
    <property type="component" value="Unassembled WGS sequence"/>
</dbReference>
<feature type="compositionally biased region" description="Basic and acidic residues" evidence="3">
    <location>
        <begin position="352"/>
        <end position="374"/>
    </location>
</feature>
<keyword evidence="6" id="KW-1185">Reference proteome</keyword>
<feature type="compositionally biased region" description="Polar residues" evidence="3">
    <location>
        <begin position="416"/>
        <end position="432"/>
    </location>
</feature>
<keyword evidence="2" id="KW-0547">Nucleotide-binding</keyword>
<evidence type="ECO:0000256" key="1">
    <source>
        <dbReference type="ARBA" id="ARBA00008874"/>
    </source>
</evidence>
<reference evidence="5 6" key="1">
    <citation type="journal article" date="2022" name="bioRxiv">
        <title>Genomics of Preaxostyla Flagellates Illuminates Evolutionary Transitions and the Path Towards Mitochondrial Loss.</title>
        <authorList>
            <person name="Novak L.V.F."/>
            <person name="Treitli S.C."/>
            <person name="Pyrih J."/>
            <person name="Halakuc P."/>
            <person name="Pipaliya S.V."/>
            <person name="Vacek V."/>
            <person name="Brzon O."/>
            <person name="Soukal P."/>
            <person name="Eme L."/>
            <person name="Dacks J.B."/>
            <person name="Karnkowska A."/>
            <person name="Elias M."/>
            <person name="Hampl V."/>
        </authorList>
    </citation>
    <scope>NUCLEOTIDE SEQUENCE [LARGE SCALE GENOMIC DNA]</scope>
    <source>
        <strain evidence="5">NAU3</strain>
        <tissue evidence="5">Gut</tissue>
    </source>
</reference>
<feature type="compositionally biased region" description="Basic and acidic residues" evidence="3">
    <location>
        <begin position="465"/>
        <end position="484"/>
    </location>
</feature>
<dbReference type="PANTHER" id="PTHR48014">
    <property type="entry name" value="SERINE/THREONINE-PROTEIN KINASE FRAY2"/>
    <property type="match status" value="1"/>
</dbReference>
<keyword evidence="5" id="KW-0808">Transferase</keyword>
<feature type="compositionally biased region" description="Polar residues" evidence="3">
    <location>
        <begin position="386"/>
        <end position="408"/>
    </location>
</feature>
<name>A0ABQ9XDW6_9EUKA</name>
<evidence type="ECO:0000313" key="5">
    <source>
        <dbReference type="EMBL" id="KAK2949502.1"/>
    </source>
</evidence>
<feature type="compositionally biased region" description="Polar residues" evidence="3">
    <location>
        <begin position="453"/>
        <end position="463"/>
    </location>
</feature>
<keyword evidence="5" id="KW-0723">Serine/threonine-protein kinase</keyword>
<evidence type="ECO:0000259" key="4">
    <source>
        <dbReference type="PROSITE" id="PS50011"/>
    </source>
</evidence>
<sequence>MSASGGREYPADETGYQIVCQIGRGSSALVYKAICIPFNQPVAIKILDLEKVKGSFDTILKEVRMLMLSEHDNVAQVYISFVHNSSLWVVQPLFEGSCLDMIKSHFRYGLDEYSIATILKGILSALDYIHNQGQIHRDVKAANLLLDAKGNVYLGDFGVSGYLIENGMRRESRNTFVGTPCWMAPEVIDQNHGYDYKADIWSLGITAIELASGSAPYSTFPPVKVLMMILHNPPPKLEDPQHGPSFSHHFHEFVDACLQRDPVKRPTALQLSKHQFIVKKAKDSAYLQREILSKIPPIDIRAKLERDKLNISMEQGIPQGAIKRTIAVSDASGSLLDEQVKSGDINKGGALPEKDDLKWDFGDDDSVDAKRTKSPDNPIPLIRPSPLTQVESVSEPTQSDAPLKSISTEPLEARTPNLSSGASPSTVSTKTGPVTLGRFQLTSVEGASKTPVPVQSKTGSAVNLQKKEPPKEERKEAEKRKDTDTETIQKLTELVASLIQAKDKEERRKEPTDSKRPTAPFFHLEQVENTLRNCQDDILTLWKENRRLKKRLAKLEKRDESSDSEDDAASLKTYEWTVKKEEERLRKKKDETKKDRTRQEQERKRDDSDVNQE</sequence>
<feature type="compositionally biased region" description="Basic and acidic residues" evidence="3">
    <location>
        <begin position="577"/>
        <end position="613"/>
    </location>
</feature>
<comment type="caution">
    <text evidence="5">The sequence shown here is derived from an EMBL/GenBank/DDBJ whole genome shotgun (WGS) entry which is preliminary data.</text>
</comment>
<dbReference type="Pfam" id="PF00069">
    <property type="entry name" value="Pkinase"/>
    <property type="match status" value="1"/>
</dbReference>
<dbReference type="InterPro" id="IPR000719">
    <property type="entry name" value="Prot_kinase_dom"/>
</dbReference>
<feature type="region of interest" description="Disordered" evidence="3">
    <location>
        <begin position="342"/>
        <end position="433"/>
    </location>
</feature>
<dbReference type="Gene3D" id="1.10.510.10">
    <property type="entry name" value="Transferase(Phosphotransferase) domain 1"/>
    <property type="match status" value="1"/>
</dbReference>
<keyword evidence="2" id="KW-0067">ATP-binding</keyword>